<sequence>MPTDQPHGAQPGDSDILHASRLQGRKRKRVSVACRSCRARKSRCNGTQPCSSCEDMDTECRYDQPSTRPRTSVIGSQLGDLPHPNAVLERRLQLIEQRLQVLDQDTRSSMASVATENATHEGRQPLDLEGRSATADQDDGVDGMGAVPLKDGGEEEEYFGMSSNVVFLRFIIETMKQGNPQIVPPTTAMAAPLDLGQTGNGSIDEFDERHTATTSGYRSRRPTTRSLFTLPSQREGDALLRLYFTTVNLMIPCVHEDSFRDTYAKMQRNGLGSAGRTWLSILSVIFAIATNVAAAISPPNERATKSNMYFEQALELIKSDMLGRPSLEMVQLFLLMEAYLEGTTSSSMTWTVHGLAVKGAYQLGLHIRDFRDVSAIDKEVRRRLWYCCIVNDRLLSTRYGRPPLIPLSHVRLEPSVHIPFSNVSSATTASSLGFFDAIMYENLKRAHRSHEQLYDQNLALQTCLPTSKVLDRISGLCWKLAEWQDALPADLKIIDPGKEMLEDVPLTVGTARFRVLLSLRYLGTRVLILRPVLNQFLVMGQDVAPSNEHQSEWLRNSGETLLVGLVHTCRNVFRISKSILVGSQRNQNLLGAWWFSCFYTFNASLAIIGVLIVQTLPISVPQPQADSACSTAELRGLLDTAMEVLTGLDQGNKTLMKCRDTLGKLLRWIDLNANSTPGNSD</sequence>
<dbReference type="RefSeq" id="XP_659245.1">
    <property type="nucleotide sequence ID" value="XM_654153.1"/>
</dbReference>
<evidence type="ECO:0000256" key="5">
    <source>
        <dbReference type="ARBA" id="ARBA00023242"/>
    </source>
</evidence>
<dbReference type="PROSITE" id="PS00463">
    <property type="entry name" value="ZN2_CY6_FUNGAL_1"/>
    <property type="match status" value="1"/>
</dbReference>
<evidence type="ECO:0000256" key="2">
    <source>
        <dbReference type="ARBA" id="ARBA00023015"/>
    </source>
</evidence>
<accession>Q5BCT9</accession>
<dbReference type="SMART" id="SM00906">
    <property type="entry name" value="Fungal_trans"/>
    <property type="match status" value="1"/>
</dbReference>
<feature type="domain" description="Zn(2)-C6 fungal-type" evidence="8">
    <location>
        <begin position="33"/>
        <end position="62"/>
    </location>
</feature>
<dbReference type="KEGG" id="ani:ANIA_01641"/>
<dbReference type="CDD" id="cd00067">
    <property type="entry name" value="GAL4"/>
    <property type="match status" value="1"/>
</dbReference>
<dbReference type="GO" id="GO:0008270">
    <property type="term" value="F:zinc ion binding"/>
    <property type="evidence" value="ECO:0007669"/>
    <property type="project" value="InterPro"/>
</dbReference>
<dbReference type="eggNOG" id="ENOG502S0D7">
    <property type="taxonomic scope" value="Eukaryota"/>
</dbReference>
<dbReference type="OMA" id="GQITHAM"/>
<dbReference type="OrthoDB" id="3364175at2759"/>
<name>Q5BCT9_EMENI</name>
<keyword evidence="1" id="KW-0479">Metal-binding</keyword>
<evidence type="ECO:0000256" key="4">
    <source>
        <dbReference type="ARBA" id="ARBA00023163"/>
    </source>
</evidence>
<dbReference type="Pfam" id="PF00172">
    <property type="entry name" value="Zn_clus"/>
    <property type="match status" value="1"/>
</dbReference>
<dbReference type="InterPro" id="IPR036864">
    <property type="entry name" value="Zn2-C6_fun-type_DNA-bd_sf"/>
</dbReference>
<dbReference type="GeneID" id="2874720"/>
<keyword evidence="4" id="KW-0804">Transcription</keyword>
<feature type="region of interest" description="Disordered" evidence="6">
    <location>
        <begin position="106"/>
        <end position="144"/>
    </location>
</feature>
<evidence type="ECO:0000256" key="6">
    <source>
        <dbReference type="SAM" id="MobiDB-lite"/>
    </source>
</evidence>
<keyword evidence="7" id="KW-0812">Transmembrane</keyword>
<evidence type="ECO:0000256" key="3">
    <source>
        <dbReference type="ARBA" id="ARBA00023125"/>
    </source>
</evidence>
<feature type="compositionally biased region" description="Polar residues" evidence="6">
    <location>
        <begin position="107"/>
        <end position="117"/>
    </location>
</feature>
<dbReference type="GO" id="GO:0000978">
    <property type="term" value="F:RNA polymerase II cis-regulatory region sequence-specific DNA binding"/>
    <property type="evidence" value="ECO:0000318"/>
    <property type="project" value="GO_Central"/>
</dbReference>
<evidence type="ECO:0000259" key="8">
    <source>
        <dbReference type="PROSITE" id="PS50048"/>
    </source>
</evidence>
<feature type="transmembrane region" description="Helical" evidence="7">
    <location>
        <begin position="592"/>
        <end position="613"/>
    </location>
</feature>
<dbReference type="InterPro" id="IPR051127">
    <property type="entry name" value="Fungal_SecMet_Regulators"/>
</dbReference>
<dbReference type="Proteomes" id="UP000000560">
    <property type="component" value="Chromosome VII"/>
</dbReference>
<accession>C8VNI7</accession>
<dbReference type="PANTHER" id="PTHR47424:SF3">
    <property type="entry name" value="REGULATORY PROTEIN GAL4"/>
    <property type="match status" value="1"/>
</dbReference>
<dbReference type="AlphaFoldDB" id="Q5BCT9"/>
<evidence type="ECO:0000256" key="1">
    <source>
        <dbReference type="ARBA" id="ARBA00022723"/>
    </source>
</evidence>
<dbReference type="CDD" id="cd12148">
    <property type="entry name" value="fungal_TF_MHR"/>
    <property type="match status" value="1"/>
</dbReference>
<feature type="compositionally biased region" description="Basic and acidic residues" evidence="6">
    <location>
        <begin position="118"/>
        <end position="130"/>
    </location>
</feature>
<dbReference type="SUPFAM" id="SSF57701">
    <property type="entry name" value="Zn2/Cys6 DNA-binding domain"/>
    <property type="match status" value="1"/>
</dbReference>
<organism evidence="9 10">
    <name type="scientific">Emericella nidulans (strain FGSC A4 / ATCC 38163 / CBS 112.46 / NRRL 194 / M139)</name>
    <name type="common">Aspergillus nidulans</name>
    <dbReference type="NCBI Taxonomy" id="227321"/>
    <lineage>
        <taxon>Eukaryota</taxon>
        <taxon>Fungi</taxon>
        <taxon>Dikarya</taxon>
        <taxon>Ascomycota</taxon>
        <taxon>Pezizomycotina</taxon>
        <taxon>Eurotiomycetes</taxon>
        <taxon>Eurotiomycetidae</taxon>
        <taxon>Eurotiales</taxon>
        <taxon>Aspergillaceae</taxon>
        <taxon>Aspergillus</taxon>
        <taxon>Aspergillus subgen. Nidulantes</taxon>
    </lineage>
</organism>
<dbReference type="Pfam" id="PF04082">
    <property type="entry name" value="Fungal_trans"/>
    <property type="match status" value="1"/>
</dbReference>
<reference evidence="10" key="1">
    <citation type="journal article" date="2005" name="Nature">
        <title>Sequencing of Aspergillus nidulans and comparative analysis with A. fumigatus and A. oryzae.</title>
        <authorList>
            <person name="Galagan J.E."/>
            <person name="Calvo S.E."/>
            <person name="Cuomo C."/>
            <person name="Ma L.J."/>
            <person name="Wortman J.R."/>
            <person name="Batzoglou S."/>
            <person name="Lee S.I."/>
            <person name="Basturkmen M."/>
            <person name="Spevak C.C."/>
            <person name="Clutterbuck J."/>
            <person name="Kapitonov V."/>
            <person name="Jurka J."/>
            <person name="Scazzocchio C."/>
            <person name="Farman M."/>
            <person name="Butler J."/>
            <person name="Purcell S."/>
            <person name="Harris S."/>
            <person name="Braus G.H."/>
            <person name="Draht O."/>
            <person name="Busch S."/>
            <person name="D'Enfert C."/>
            <person name="Bouchier C."/>
            <person name="Goldman G.H."/>
            <person name="Bell-Pedersen D."/>
            <person name="Griffiths-Jones S."/>
            <person name="Doonan J.H."/>
            <person name="Yu J."/>
            <person name="Vienken K."/>
            <person name="Pain A."/>
            <person name="Freitag M."/>
            <person name="Selker E.U."/>
            <person name="Archer D.B."/>
            <person name="Penalva M.A."/>
            <person name="Oakley B.R."/>
            <person name="Momany M."/>
            <person name="Tanaka T."/>
            <person name="Kumagai T."/>
            <person name="Asai K."/>
            <person name="Machida M."/>
            <person name="Nierman W.C."/>
            <person name="Denning D.W."/>
            <person name="Caddick M."/>
            <person name="Hynes M."/>
            <person name="Paoletti M."/>
            <person name="Fischer R."/>
            <person name="Miller B."/>
            <person name="Dyer P."/>
            <person name="Sachs M.S."/>
            <person name="Osmani S.A."/>
            <person name="Birren B.W."/>
        </authorList>
    </citation>
    <scope>NUCLEOTIDE SEQUENCE [LARGE SCALE GENOMIC DNA]</scope>
    <source>
        <strain evidence="10">FGSC A4 / ATCC 38163 / CBS 112.46 / NRRL 194 / M139</strain>
    </source>
</reference>
<evidence type="ECO:0000313" key="10">
    <source>
        <dbReference type="Proteomes" id="UP000000560"/>
    </source>
</evidence>
<proteinExistence type="predicted"/>
<dbReference type="PANTHER" id="PTHR47424">
    <property type="entry name" value="REGULATORY PROTEIN GAL4"/>
    <property type="match status" value="1"/>
</dbReference>
<dbReference type="GO" id="GO:0000981">
    <property type="term" value="F:DNA-binding transcription factor activity, RNA polymerase II-specific"/>
    <property type="evidence" value="ECO:0000318"/>
    <property type="project" value="GO_Central"/>
</dbReference>
<keyword evidence="5" id="KW-0539">Nucleus</keyword>
<dbReference type="Gene3D" id="4.10.240.10">
    <property type="entry name" value="Zn(2)-C6 fungal-type DNA-binding domain"/>
    <property type="match status" value="1"/>
</dbReference>
<keyword evidence="10" id="KW-1185">Reference proteome</keyword>
<keyword evidence="7" id="KW-0472">Membrane</keyword>
<reference evidence="10" key="2">
    <citation type="journal article" date="2009" name="Fungal Genet. Biol.">
        <title>The 2008 update of the Aspergillus nidulans genome annotation: a community effort.</title>
        <authorList>
            <person name="Wortman J.R."/>
            <person name="Gilsenan J.M."/>
            <person name="Joardar V."/>
            <person name="Deegan J."/>
            <person name="Clutterbuck J."/>
            <person name="Andersen M.R."/>
            <person name="Archer D."/>
            <person name="Bencina M."/>
            <person name="Braus G."/>
            <person name="Coutinho P."/>
            <person name="von Dohren H."/>
            <person name="Doonan J."/>
            <person name="Driessen A.J."/>
            <person name="Durek P."/>
            <person name="Espeso E."/>
            <person name="Fekete E."/>
            <person name="Flipphi M."/>
            <person name="Estrada C.G."/>
            <person name="Geysens S."/>
            <person name="Goldman G."/>
            <person name="de Groot P.W."/>
            <person name="Hansen K."/>
            <person name="Harris S.D."/>
            <person name="Heinekamp T."/>
            <person name="Helmstaedt K."/>
            <person name="Henrissat B."/>
            <person name="Hofmann G."/>
            <person name="Homan T."/>
            <person name="Horio T."/>
            <person name="Horiuchi H."/>
            <person name="James S."/>
            <person name="Jones M."/>
            <person name="Karaffa L."/>
            <person name="Karanyi Z."/>
            <person name="Kato M."/>
            <person name="Keller N."/>
            <person name="Kelly D.E."/>
            <person name="Kiel J.A."/>
            <person name="Kim J.M."/>
            <person name="van der Klei I.J."/>
            <person name="Klis F.M."/>
            <person name="Kovalchuk A."/>
            <person name="Krasevec N."/>
            <person name="Kubicek C.P."/>
            <person name="Liu B."/>
            <person name="Maccabe A."/>
            <person name="Meyer V."/>
            <person name="Mirabito P."/>
            <person name="Miskei M."/>
            <person name="Mos M."/>
            <person name="Mullins J."/>
            <person name="Nelson D.R."/>
            <person name="Nielsen J."/>
            <person name="Oakley B.R."/>
            <person name="Osmani S.A."/>
            <person name="Pakula T."/>
            <person name="Paszewski A."/>
            <person name="Paulsen I."/>
            <person name="Pilsyk S."/>
            <person name="Pocsi I."/>
            <person name="Punt P.J."/>
            <person name="Ram A.F."/>
            <person name="Ren Q."/>
            <person name="Robellet X."/>
            <person name="Robson G."/>
            <person name="Seiboth B."/>
            <person name="van Solingen P."/>
            <person name="Specht T."/>
            <person name="Sun J."/>
            <person name="Taheri-Talesh N."/>
            <person name="Takeshita N."/>
            <person name="Ussery D."/>
            <person name="vanKuyk P.A."/>
            <person name="Visser H."/>
            <person name="van de Vondervoort P.J."/>
            <person name="de Vries R.P."/>
            <person name="Walton J."/>
            <person name="Xiang X."/>
            <person name="Xiong Y."/>
            <person name="Zeng A.P."/>
            <person name="Brandt B.W."/>
            <person name="Cornell M.J."/>
            <person name="van den Hondel C.A."/>
            <person name="Visser J."/>
            <person name="Oliver S.G."/>
            <person name="Turner G."/>
        </authorList>
    </citation>
    <scope>GENOME REANNOTATION</scope>
    <source>
        <strain evidence="10">FGSC A4 / ATCC 38163 / CBS 112.46 / NRRL 194 / M139</strain>
    </source>
</reference>
<protein>
    <submittedName>
        <fullName evidence="9">Zn(II)2Cys6 transcription factor (Eurofung)</fullName>
    </submittedName>
</protein>
<gene>
    <name evidence="9" type="ORF">ANIA_01641</name>
</gene>
<evidence type="ECO:0000256" key="7">
    <source>
        <dbReference type="SAM" id="Phobius"/>
    </source>
</evidence>
<dbReference type="EMBL" id="BN001307">
    <property type="protein sequence ID" value="CBF85277.1"/>
    <property type="molecule type" value="Genomic_DNA"/>
</dbReference>
<keyword evidence="2" id="KW-0805">Transcription regulation</keyword>
<dbReference type="HOGENOM" id="CLU_008511_0_2_1"/>
<dbReference type="GO" id="GO:0006351">
    <property type="term" value="P:DNA-templated transcription"/>
    <property type="evidence" value="ECO:0007669"/>
    <property type="project" value="InterPro"/>
</dbReference>
<dbReference type="GO" id="GO:0005634">
    <property type="term" value="C:nucleus"/>
    <property type="evidence" value="ECO:0000318"/>
    <property type="project" value="GO_Central"/>
</dbReference>
<dbReference type="SMART" id="SM00066">
    <property type="entry name" value="GAL4"/>
    <property type="match status" value="1"/>
</dbReference>
<evidence type="ECO:0000313" key="9">
    <source>
        <dbReference type="EMBL" id="CBF85277.1"/>
    </source>
</evidence>
<dbReference type="InterPro" id="IPR007219">
    <property type="entry name" value="XnlR_reg_dom"/>
</dbReference>
<dbReference type="InterPro" id="IPR001138">
    <property type="entry name" value="Zn2Cys6_DnaBD"/>
</dbReference>
<dbReference type="PROSITE" id="PS50048">
    <property type="entry name" value="ZN2_CY6_FUNGAL_2"/>
    <property type="match status" value="1"/>
</dbReference>
<dbReference type="FunCoup" id="Q5BCT9">
    <property type="interactions" value="76"/>
</dbReference>
<keyword evidence="7" id="KW-1133">Transmembrane helix</keyword>
<feature type="region of interest" description="Disordered" evidence="6">
    <location>
        <begin position="1"/>
        <end position="24"/>
    </location>
</feature>
<keyword evidence="3" id="KW-0238">DNA-binding</keyword>
<dbReference type="InParanoid" id="Q5BCT9"/>